<evidence type="ECO:0000256" key="9">
    <source>
        <dbReference type="ARBA" id="ARBA00022842"/>
    </source>
</evidence>
<dbReference type="Pfam" id="PF03828">
    <property type="entry name" value="PAP_assoc"/>
    <property type="match status" value="1"/>
</dbReference>
<feature type="compositionally biased region" description="Low complexity" evidence="10">
    <location>
        <begin position="1012"/>
        <end position="1022"/>
    </location>
</feature>
<dbReference type="GO" id="GO:0031123">
    <property type="term" value="P:RNA 3'-end processing"/>
    <property type="evidence" value="ECO:0007669"/>
    <property type="project" value="TreeGrafter"/>
</dbReference>
<evidence type="ECO:0000256" key="7">
    <source>
        <dbReference type="ARBA" id="ARBA00022679"/>
    </source>
</evidence>
<gene>
    <name evidence="13" type="ORF">G7Y89_g14281</name>
</gene>
<dbReference type="InterPro" id="IPR002058">
    <property type="entry name" value="PAP_assoc"/>
</dbReference>
<evidence type="ECO:0000256" key="5">
    <source>
        <dbReference type="ARBA" id="ARBA00012388"/>
    </source>
</evidence>
<dbReference type="GO" id="GO:0010605">
    <property type="term" value="P:negative regulation of macromolecule metabolic process"/>
    <property type="evidence" value="ECO:0007669"/>
    <property type="project" value="UniProtKB-ARBA"/>
</dbReference>
<dbReference type="Pfam" id="PF22600">
    <property type="entry name" value="MTPAP-like_central"/>
    <property type="match status" value="1"/>
</dbReference>
<feature type="compositionally biased region" description="Polar residues" evidence="10">
    <location>
        <begin position="1023"/>
        <end position="1032"/>
    </location>
</feature>
<evidence type="ECO:0000259" key="11">
    <source>
        <dbReference type="Pfam" id="PF03828"/>
    </source>
</evidence>
<dbReference type="PANTHER" id="PTHR12271">
    <property type="entry name" value="POLY A POLYMERASE CID PAP -RELATED"/>
    <property type="match status" value="1"/>
</dbReference>
<evidence type="ECO:0000259" key="12">
    <source>
        <dbReference type="Pfam" id="PF22600"/>
    </source>
</evidence>
<evidence type="ECO:0000313" key="13">
    <source>
        <dbReference type="EMBL" id="KAF4622744.1"/>
    </source>
</evidence>
<comment type="cofactor">
    <cofactor evidence="2">
        <name>Mg(2+)</name>
        <dbReference type="ChEBI" id="CHEBI:18420"/>
    </cofactor>
</comment>
<comment type="cofactor">
    <cofactor evidence="1">
        <name>Mn(2+)</name>
        <dbReference type="ChEBI" id="CHEBI:29035"/>
    </cofactor>
</comment>
<feature type="region of interest" description="Disordered" evidence="10">
    <location>
        <begin position="138"/>
        <end position="290"/>
    </location>
</feature>
<dbReference type="GO" id="GO:0005737">
    <property type="term" value="C:cytoplasm"/>
    <property type="evidence" value="ECO:0007669"/>
    <property type="project" value="UniProtKB-SubCell"/>
</dbReference>
<keyword evidence="6" id="KW-0963">Cytoplasm</keyword>
<comment type="similarity">
    <text evidence="4">Belongs to the DNA polymerase type-B-like family.</text>
</comment>
<feature type="compositionally biased region" description="Polar residues" evidence="10">
    <location>
        <begin position="162"/>
        <end position="174"/>
    </location>
</feature>
<dbReference type="Proteomes" id="UP000566819">
    <property type="component" value="Unassembled WGS sequence"/>
</dbReference>
<dbReference type="InterPro" id="IPR043519">
    <property type="entry name" value="NT_sf"/>
</dbReference>
<comment type="caution">
    <text evidence="13">The sequence shown here is derived from an EMBL/GenBank/DDBJ whole genome shotgun (WGS) entry which is preliminary data.</text>
</comment>
<evidence type="ECO:0000256" key="10">
    <source>
        <dbReference type="SAM" id="MobiDB-lite"/>
    </source>
</evidence>
<dbReference type="EC" id="2.7.7.19" evidence="5"/>
<keyword evidence="8" id="KW-0479">Metal-binding</keyword>
<evidence type="ECO:0000256" key="6">
    <source>
        <dbReference type="ARBA" id="ARBA00022490"/>
    </source>
</evidence>
<feature type="region of interest" description="Disordered" evidence="10">
    <location>
        <begin position="999"/>
        <end position="1053"/>
    </location>
</feature>
<evidence type="ECO:0000256" key="4">
    <source>
        <dbReference type="ARBA" id="ARBA00008593"/>
    </source>
</evidence>
<evidence type="ECO:0000256" key="2">
    <source>
        <dbReference type="ARBA" id="ARBA00001946"/>
    </source>
</evidence>
<keyword evidence="9" id="KW-0460">Magnesium</keyword>
<feature type="compositionally biased region" description="Polar residues" evidence="10">
    <location>
        <begin position="249"/>
        <end position="258"/>
    </location>
</feature>
<dbReference type="Gene3D" id="3.30.460.10">
    <property type="entry name" value="Beta Polymerase, domain 2"/>
    <property type="match status" value="1"/>
</dbReference>
<proteinExistence type="inferred from homology"/>
<comment type="subcellular location">
    <subcellularLocation>
        <location evidence="3">Cytoplasm</location>
    </subcellularLocation>
</comment>
<feature type="compositionally biased region" description="Polar residues" evidence="10">
    <location>
        <begin position="225"/>
        <end position="241"/>
    </location>
</feature>
<dbReference type="InterPro" id="IPR054708">
    <property type="entry name" value="MTPAP-like_central"/>
</dbReference>
<feature type="domain" description="PAP-associated" evidence="11">
    <location>
        <begin position="944"/>
        <end position="994"/>
    </location>
</feature>
<evidence type="ECO:0000313" key="14">
    <source>
        <dbReference type="Proteomes" id="UP000566819"/>
    </source>
</evidence>
<dbReference type="GO" id="GO:0046872">
    <property type="term" value="F:metal ion binding"/>
    <property type="evidence" value="ECO:0007669"/>
    <property type="project" value="UniProtKB-KW"/>
</dbReference>
<keyword evidence="7" id="KW-0808">Transferase</keyword>
<dbReference type="SUPFAM" id="SSF81631">
    <property type="entry name" value="PAP/OAS1 substrate-binding domain"/>
    <property type="match status" value="1"/>
</dbReference>
<evidence type="ECO:0000256" key="3">
    <source>
        <dbReference type="ARBA" id="ARBA00004496"/>
    </source>
</evidence>
<evidence type="ECO:0000256" key="8">
    <source>
        <dbReference type="ARBA" id="ARBA00022723"/>
    </source>
</evidence>
<dbReference type="SUPFAM" id="SSF81301">
    <property type="entry name" value="Nucleotidyltransferase"/>
    <property type="match status" value="1"/>
</dbReference>
<dbReference type="EMBL" id="JAAMPI010001845">
    <property type="protein sequence ID" value="KAF4622744.1"/>
    <property type="molecule type" value="Genomic_DNA"/>
</dbReference>
<name>A0A8H4R3F3_9HELO</name>
<dbReference type="AlphaFoldDB" id="A0A8H4R3F3"/>
<dbReference type="OrthoDB" id="407432at2759"/>
<reference evidence="13 14" key="1">
    <citation type="submission" date="2020-03" db="EMBL/GenBank/DDBJ databases">
        <title>Draft Genome Sequence of Cudoniella acicularis.</title>
        <authorList>
            <person name="Buettner E."/>
            <person name="Kellner H."/>
        </authorList>
    </citation>
    <scope>NUCLEOTIDE SEQUENCE [LARGE SCALE GENOMIC DNA]</scope>
    <source>
        <strain evidence="13 14">DSM 108380</strain>
    </source>
</reference>
<dbReference type="Gene3D" id="1.10.1410.10">
    <property type="match status" value="1"/>
</dbReference>
<accession>A0A8H4R3F3</accession>
<evidence type="ECO:0000256" key="1">
    <source>
        <dbReference type="ARBA" id="ARBA00001936"/>
    </source>
</evidence>
<feature type="domain" description="Poly(A) RNA polymerase mitochondrial-like central palm" evidence="12">
    <location>
        <begin position="347"/>
        <end position="432"/>
    </location>
</feature>
<dbReference type="GO" id="GO:1990817">
    <property type="term" value="F:poly(A) RNA polymerase activity"/>
    <property type="evidence" value="ECO:0007669"/>
    <property type="project" value="UniProtKB-EC"/>
</dbReference>
<sequence>MDEASFAREHFIKSLRSSDSPGPDWPFDQRQKNSQTIFPSWFNLETFTTLSITTISLSSPTTQKTVFPLSTMFPSSEKLTGGGNLESRLRDLILNNANAKLALVPADIPEPQVQPQLPPHMLSASLPEQQEYLANLTRPRPRPQPAENTSVLPNQLARKRPNQAQRRQMNSQLSIPIDPRPSQAGRGPGSGGYSKTKGIRRTDLIPHGFHSPGLQPLHSPHAFYSQRSPQSPMHQYQSGPTGQAPRPSPNQNQFNSGPFSPRPSPQGRQLYHPGPYQGQGRGVPYGNNPEETAIQSAHLEALHQQVIPNVGIDPEEEAEKEAFRTLVEQACRDSIAEYERTELGNSKFDSISVELQCFGSMMSGFATKASDMDLALLSPKSQPAPDSTDSPIPRLLEKKLLDMGFGARLLTRTRVPIIKLCEKPTEKLKADLLLERQKWESGFDEDCEERDDINNPESSPRIVADSTTVATETEANVVPDPGPQETVAETYEDKLASLQQKERQSLGDYHNNAKRLLRKLGGRDVSASAPNLNDEECKILNDVCKAFISGLLSKALIAHLQNYQSIAPLFDPTLPPVNRTLHGVFLQMEGERLAMTWESRPLTENTTKREDECLTIVEAWRGLQDWQIPITESLKYNKELYMASEKLKRISSLQLVFLEQIQHEEPVYYYGRAQRLLDDLKGRGTEASSDTVDPIVIAHYISGIGHTQIRESLQESVHKDVTLLRVGLRHRALQLAIDYEHALKIGKYDDDNRPYVEQCIALLRDLDLDHERPKTGEEISLLAKMRSLPDPTSSSPNKPRDRYKDHLEFPKSNIGVQCDINFSAHLALHNTLLLRCYSHCDPRVKQMILFVKNWAKLRGINTPYRGTLSSYGYVLMVLHYLVNIAQPFVCPNLQSINKDPPHYLPPAEIEARTTCNGCDVRFWRNEAEIKNLADRKMLNHNHDSIGLLLRGFFEYFAQNGPMTTVQHRSFDWGREVLSLRSQGGLLTKQEKGWTGAKTVVETSTIAPPPTPSTTKAPDSTAPNSADSTQPTKVLSPGEEPPTAELKTPKLPPKVIEETKEIRHRYLFAIEDPFELEHNVARTVTHNGIVNIRDEFRRAWRIIRNVGKPEQRDGGLLDPVETVGGTAANSGWLELLHLLQGPPAKGENARK</sequence>
<protein>
    <recommendedName>
        <fullName evidence="5">polynucleotide adenylyltransferase</fullName>
        <ecNumber evidence="5">2.7.7.19</ecNumber>
    </recommendedName>
</protein>
<keyword evidence="14" id="KW-1185">Reference proteome</keyword>
<dbReference type="GO" id="GO:0050265">
    <property type="term" value="F:RNA uridylyltransferase activity"/>
    <property type="evidence" value="ECO:0007669"/>
    <property type="project" value="TreeGrafter"/>
</dbReference>
<dbReference type="PANTHER" id="PTHR12271:SF40">
    <property type="entry name" value="POLY(A) RNA POLYMERASE GLD2"/>
    <property type="match status" value="1"/>
</dbReference>
<organism evidence="13 14">
    <name type="scientific">Cudoniella acicularis</name>
    <dbReference type="NCBI Taxonomy" id="354080"/>
    <lineage>
        <taxon>Eukaryota</taxon>
        <taxon>Fungi</taxon>
        <taxon>Dikarya</taxon>
        <taxon>Ascomycota</taxon>
        <taxon>Pezizomycotina</taxon>
        <taxon>Leotiomycetes</taxon>
        <taxon>Helotiales</taxon>
        <taxon>Tricladiaceae</taxon>
        <taxon>Cudoniella</taxon>
    </lineage>
</organism>